<name>A0A4Y2L9Z8_ARAVE</name>
<sequence>MAPLVLPVFEATGYNPSLCFTDLHRQRTSPVESLYNIPQLRLIQGDKISALYSFRAQSVPEPPINRLSLPAGLRRLYAARPSHLPLVEEPKCFCMTQTLILFPFQLFDFFTFPPWMIHNFPFESFSGFDKSSTSPITFHSIYHHHISIPLSYQFFTDGSKSDGHVGCGVVFHLIH</sequence>
<comment type="caution">
    <text evidence="1">The sequence shown here is derived from an EMBL/GenBank/DDBJ whole genome shotgun (WGS) entry which is preliminary data.</text>
</comment>
<evidence type="ECO:0000313" key="2">
    <source>
        <dbReference type="Proteomes" id="UP000499080"/>
    </source>
</evidence>
<dbReference type="OrthoDB" id="4368687at2759"/>
<accession>A0A4Y2L9Z8</accession>
<gene>
    <name evidence="1" type="ORF">AVEN_78577_1</name>
</gene>
<reference evidence="1 2" key="1">
    <citation type="journal article" date="2019" name="Sci. Rep.">
        <title>Orb-weaving spider Araneus ventricosus genome elucidates the spidroin gene catalogue.</title>
        <authorList>
            <person name="Kono N."/>
            <person name="Nakamura H."/>
            <person name="Ohtoshi R."/>
            <person name="Moran D.A.P."/>
            <person name="Shinohara A."/>
            <person name="Yoshida Y."/>
            <person name="Fujiwara M."/>
            <person name="Mori M."/>
            <person name="Tomita M."/>
            <person name="Arakawa K."/>
        </authorList>
    </citation>
    <scope>NUCLEOTIDE SEQUENCE [LARGE SCALE GENOMIC DNA]</scope>
</reference>
<organism evidence="1 2">
    <name type="scientific">Araneus ventricosus</name>
    <name type="common">Orbweaver spider</name>
    <name type="synonym">Epeira ventricosa</name>
    <dbReference type="NCBI Taxonomy" id="182803"/>
    <lineage>
        <taxon>Eukaryota</taxon>
        <taxon>Metazoa</taxon>
        <taxon>Ecdysozoa</taxon>
        <taxon>Arthropoda</taxon>
        <taxon>Chelicerata</taxon>
        <taxon>Arachnida</taxon>
        <taxon>Araneae</taxon>
        <taxon>Araneomorphae</taxon>
        <taxon>Entelegynae</taxon>
        <taxon>Araneoidea</taxon>
        <taxon>Araneidae</taxon>
        <taxon>Araneus</taxon>
    </lineage>
</organism>
<dbReference type="EMBL" id="BGPR01005562">
    <property type="protein sequence ID" value="GBN11342.1"/>
    <property type="molecule type" value="Genomic_DNA"/>
</dbReference>
<protein>
    <submittedName>
        <fullName evidence="1">Uncharacterized protein</fullName>
    </submittedName>
</protein>
<dbReference type="AlphaFoldDB" id="A0A4Y2L9Z8"/>
<proteinExistence type="predicted"/>
<dbReference type="Proteomes" id="UP000499080">
    <property type="component" value="Unassembled WGS sequence"/>
</dbReference>
<keyword evidence="2" id="KW-1185">Reference proteome</keyword>
<evidence type="ECO:0000313" key="1">
    <source>
        <dbReference type="EMBL" id="GBN11342.1"/>
    </source>
</evidence>